<comment type="subcellular location">
    <subcellularLocation>
        <location evidence="1">Periplasm</location>
    </subcellularLocation>
</comment>
<evidence type="ECO:0000313" key="5">
    <source>
        <dbReference type="EMBL" id="GLK68222.1"/>
    </source>
</evidence>
<gene>
    <name evidence="5" type="ORF">GCM10008179_18600</name>
</gene>
<evidence type="ECO:0000256" key="2">
    <source>
        <dbReference type="ARBA" id="ARBA00005695"/>
    </source>
</evidence>
<protein>
    <submittedName>
        <fullName evidence="5">ABC transporter substrate-binding protein</fullName>
    </submittedName>
</protein>
<dbReference type="GO" id="GO:0042884">
    <property type="term" value="P:microcin transport"/>
    <property type="evidence" value="ECO:0007669"/>
    <property type="project" value="TreeGrafter"/>
</dbReference>
<dbReference type="Gene3D" id="3.40.190.10">
    <property type="entry name" value="Periplasmic binding protein-like II"/>
    <property type="match status" value="1"/>
</dbReference>
<dbReference type="GO" id="GO:0030288">
    <property type="term" value="C:outer membrane-bounded periplasmic space"/>
    <property type="evidence" value="ECO:0007669"/>
    <property type="project" value="TreeGrafter"/>
</dbReference>
<evidence type="ECO:0000259" key="4">
    <source>
        <dbReference type="Pfam" id="PF00496"/>
    </source>
</evidence>
<accession>A0A9W6J023</accession>
<dbReference type="CDD" id="cd08497">
    <property type="entry name" value="MbnE-like"/>
    <property type="match status" value="1"/>
</dbReference>
<evidence type="ECO:0000256" key="3">
    <source>
        <dbReference type="ARBA" id="ARBA00022729"/>
    </source>
</evidence>
<evidence type="ECO:0000256" key="1">
    <source>
        <dbReference type="ARBA" id="ARBA00004418"/>
    </source>
</evidence>
<reference evidence="5" key="1">
    <citation type="journal article" date="2014" name="Int. J. Syst. Evol. Microbiol.">
        <title>Complete genome sequence of Corynebacterium casei LMG S-19264T (=DSM 44701T), isolated from a smear-ripened cheese.</title>
        <authorList>
            <consortium name="US DOE Joint Genome Institute (JGI-PGF)"/>
            <person name="Walter F."/>
            <person name="Albersmeier A."/>
            <person name="Kalinowski J."/>
            <person name="Ruckert C."/>
        </authorList>
    </citation>
    <scope>NUCLEOTIDE SEQUENCE</scope>
    <source>
        <strain evidence="5">VKM B-2347</strain>
    </source>
</reference>
<dbReference type="AlphaFoldDB" id="A0A9W6J023"/>
<proteinExistence type="inferred from homology"/>
<comment type="similarity">
    <text evidence="2">Belongs to the bacterial solute-binding protein 5 family.</text>
</comment>
<dbReference type="SUPFAM" id="SSF53850">
    <property type="entry name" value="Periplasmic binding protein-like II"/>
    <property type="match status" value="1"/>
</dbReference>
<dbReference type="PANTHER" id="PTHR30290:SF64">
    <property type="entry name" value="ABC TRANSPORTER PERIPLASMIC BINDING PROTEIN"/>
    <property type="match status" value="1"/>
</dbReference>
<keyword evidence="6" id="KW-1185">Reference proteome</keyword>
<name>A0A9W6J023_9HYPH</name>
<keyword evidence="3" id="KW-0732">Signal</keyword>
<sequence length="625" mass="70120">MNFACELAPMATWRPDGPEIDRRGVLRAAPALALALALPQSAASEEGLPLLHGVAMHGVPALKPGFDKLPYVRADAPKGGRLVYGWLGGFDTLNPYAYKGAQAQGLRGFVYESLLARSYDEPFSLYGLVAETVGLPDERDFIVFHLDPRARFSDGERVTPDDVVFTFELLRDHGHPTFRSNYRRVKGVTVEDERTVRFDLSGSEDRELPMILGLMPVLAAHATDVASFEETTFKPLVGTGPYVISAVEPGRSVTFRRDPDYWAAGLPVNRGLNNFDEIRYDYYRDGNAMFEAFKKGLIDVRPEGDATRWTSGYDTPAVRRGDILLESFKSGLPWGMNAFVFNTRKPVFSDVRVREALGFLFDYEWVDRNMFASATLRTQSYYEGSELSSQGRPADARERELLAPFPGVVRDDILEGRWSASRTDGTGRDREKLRQALDLLSAAGWSAKNGELRRDADGEPMRFEIMVSTKEQERLSLAYVRGLERAGIRATVRLADSIQAFRRMQTYDFDMILYNWVSSLSPGAEQKKYWSVAAADTPGERNYMGVKQPAVDAMIAALLVARERPDFVSAVRALDRVLLSGFYVVPLFHVKEQWIARWKTVERPETTPLYGPALETWWRAPSSAG</sequence>
<dbReference type="PIRSF" id="PIRSF002741">
    <property type="entry name" value="MppA"/>
    <property type="match status" value="1"/>
</dbReference>
<comment type="caution">
    <text evidence="5">The sequence shown here is derived from an EMBL/GenBank/DDBJ whole genome shotgun (WGS) entry which is preliminary data.</text>
</comment>
<dbReference type="Pfam" id="PF00496">
    <property type="entry name" value="SBP_bac_5"/>
    <property type="match status" value="1"/>
</dbReference>
<dbReference type="InterPro" id="IPR000914">
    <property type="entry name" value="SBP_5_dom"/>
</dbReference>
<dbReference type="GO" id="GO:0043190">
    <property type="term" value="C:ATP-binding cassette (ABC) transporter complex"/>
    <property type="evidence" value="ECO:0007669"/>
    <property type="project" value="InterPro"/>
</dbReference>
<evidence type="ECO:0000313" key="6">
    <source>
        <dbReference type="Proteomes" id="UP001143372"/>
    </source>
</evidence>
<dbReference type="GO" id="GO:1904680">
    <property type="term" value="F:peptide transmembrane transporter activity"/>
    <property type="evidence" value="ECO:0007669"/>
    <property type="project" value="TreeGrafter"/>
</dbReference>
<dbReference type="GO" id="GO:0015833">
    <property type="term" value="P:peptide transport"/>
    <property type="evidence" value="ECO:0007669"/>
    <property type="project" value="TreeGrafter"/>
</dbReference>
<dbReference type="InterPro" id="IPR030678">
    <property type="entry name" value="Peptide/Ni-bd"/>
</dbReference>
<reference evidence="5" key="2">
    <citation type="submission" date="2023-01" db="EMBL/GenBank/DDBJ databases">
        <authorList>
            <person name="Sun Q."/>
            <person name="Evtushenko L."/>
        </authorList>
    </citation>
    <scope>NUCLEOTIDE SEQUENCE</scope>
    <source>
        <strain evidence="5">VKM B-2347</strain>
    </source>
</reference>
<organism evidence="5 6">
    <name type="scientific">Hansschlegelia plantiphila</name>
    <dbReference type="NCBI Taxonomy" id="374655"/>
    <lineage>
        <taxon>Bacteria</taxon>
        <taxon>Pseudomonadati</taxon>
        <taxon>Pseudomonadota</taxon>
        <taxon>Alphaproteobacteria</taxon>
        <taxon>Hyphomicrobiales</taxon>
        <taxon>Methylopilaceae</taxon>
        <taxon>Hansschlegelia</taxon>
    </lineage>
</organism>
<dbReference type="Proteomes" id="UP001143372">
    <property type="component" value="Unassembled WGS sequence"/>
</dbReference>
<dbReference type="Gene3D" id="3.10.105.10">
    <property type="entry name" value="Dipeptide-binding Protein, Domain 3"/>
    <property type="match status" value="1"/>
</dbReference>
<feature type="domain" description="Solute-binding protein family 5" evidence="4">
    <location>
        <begin position="139"/>
        <end position="523"/>
    </location>
</feature>
<dbReference type="InterPro" id="IPR039424">
    <property type="entry name" value="SBP_5"/>
</dbReference>
<dbReference type="PANTHER" id="PTHR30290">
    <property type="entry name" value="PERIPLASMIC BINDING COMPONENT OF ABC TRANSPORTER"/>
    <property type="match status" value="1"/>
</dbReference>
<dbReference type="EMBL" id="BSFI01000007">
    <property type="protein sequence ID" value="GLK68222.1"/>
    <property type="molecule type" value="Genomic_DNA"/>
</dbReference>